<sequence length="140" mass="16361">MIELEYKIKTRITGVMSNNSWRNNPILLDQDLKLEYCDIDNKKKTMTETATKGRGGKEMDDNVWDPHPCFDSKGLPFRSKRGNDIPGRKRSPFAAWVLFVMIDVEAGYIYFVDVEIECVRKKGMSMMLCRWEETESQILR</sequence>
<keyword evidence="2" id="KW-1185">Reference proteome</keyword>
<name>A0A5N6NL72_9ASTR</name>
<accession>A0A5N6NL72</accession>
<protein>
    <submittedName>
        <fullName evidence="1">Uncharacterized protein</fullName>
    </submittedName>
</protein>
<proteinExistence type="predicted"/>
<dbReference type="AlphaFoldDB" id="A0A5N6NL72"/>
<gene>
    <name evidence="1" type="ORF">E3N88_18712</name>
</gene>
<evidence type="ECO:0000313" key="2">
    <source>
        <dbReference type="Proteomes" id="UP000326396"/>
    </source>
</evidence>
<evidence type="ECO:0000313" key="1">
    <source>
        <dbReference type="EMBL" id="KAD4982041.1"/>
    </source>
</evidence>
<comment type="caution">
    <text evidence="1">The sequence shown here is derived from an EMBL/GenBank/DDBJ whole genome shotgun (WGS) entry which is preliminary data.</text>
</comment>
<reference evidence="1 2" key="1">
    <citation type="submission" date="2019-05" db="EMBL/GenBank/DDBJ databases">
        <title>Mikania micrantha, genome provides insights into the molecular mechanism of rapid growth.</title>
        <authorList>
            <person name="Liu B."/>
        </authorList>
    </citation>
    <scope>NUCLEOTIDE SEQUENCE [LARGE SCALE GENOMIC DNA]</scope>
    <source>
        <strain evidence="1">NLD-2019</strain>
        <tissue evidence="1">Leaf</tissue>
    </source>
</reference>
<organism evidence="1 2">
    <name type="scientific">Mikania micrantha</name>
    <name type="common">bitter vine</name>
    <dbReference type="NCBI Taxonomy" id="192012"/>
    <lineage>
        <taxon>Eukaryota</taxon>
        <taxon>Viridiplantae</taxon>
        <taxon>Streptophyta</taxon>
        <taxon>Embryophyta</taxon>
        <taxon>Tracheophyta</taxon>
        <taxon>Spermatophyta</taxon>
        <taxon>Magnoliopsida</taxon>
        <taxon>eudicotyledons</taxon>
        <taxon>Gunneridae</taxon>
        <taxon>Pentapetalae</taxon>
        <taxon>asterids</taxon>
        <taxon>campanulids</taxon>
        <taxon>Asterales</taxon>
        <taxon>Asteraceae</taxon>
        <taxon>Asteroideae</taxon>
        <taxon>Heliantheae alliance</taxon>
        <taxon>Eupatorieae</taxon>
        <taxon>Mikania</taxon>
    </lineage>
</organism>
<dbReference type="EMBL" id="SZYD01000010">
    <property type="protein sequence ID" value="KAD4982041.1"/>
    <property type="molecule type" value="Genomic_DNA"/>
</dbReference>
<dbReference type="Proteomes" id="UP000326396">
    <property type="component" value="Linkage Group LG18"/>
</dbReference>